<dbReference type="EMBL" id="JANPWB010000006">
    <property type="protein sequence ID" value="KAJ1175440.1"/>
    <property type="molecule type" value="Genomic_DNA"/>
</dbReference>
<feature type="compositionally biased region" description="Basic and acidic residues" evidence="1">
    <location>
        <begin position="1"/>
        <end position="11"/>
    </location>
</feature>
<feature type="region of interest" description="Disordered" evidence="1">
    <location>
        <begin position="1"/>
        <end position="49"/>
    </location>
</feature>
<gene>
    <name evidence="2" type="ORF">NDU88_000728</name>
</gene>
<dbReference type="AlphaFoldDB" id="A0AAV7TGQ1"/>
<reference evidence="2" key="1">
    <citation type="journal article" date="2022" name="bioRxiv">
        <title>Sequencing and chromosome-scale assembly of the giantPleurodeles waltlgenome.</title>
        <authorList>
            <person name="Brown T."/>
            <person name="Elewa A."/>
            <person name="Iarovenko S."/>
            <person name="Subramanian E."/>
            <person name="Araus A.J."/>
            <person name="Petzold A."/>
            <person name="Susuki M."/>
            <person name="Suzuki K.-i.T."/>
            <person name="Hayashi T."/>
            <person name="Toyoda A."/>
            <person name="Oliveira C."/>
            <person name="Osipova E."/>
            <person name="Leigh N.D."/>
            <person name="Simon A."/>
            <person name="Yun M.H."/>
        </authorList>
    </citation>
    <scope>NUCLEOTIDE SEQUENCE</scope>
    <source>
        <strain evidence="2">20211129_DDA</strain>
        <tissue evidence="2">Liver</tissue>
    </source>
</reference>
<protein>
    <submittedName>
        <fullName evidence="2">Uncharacterized protein</fullName>
    </submittedName>
</protein>
<keyword evidence="3" id="KW-1185">Reference proteome</keyword>
<feature type="region of interest" description="Disordered" evidence="1">
    <location>
        <begin position="104"/>
        <end position="147"/>
    </location>
</feature>
<sequence>MTATRSKDHGGHSNFPAGLAGDRQKAVCRPSGKAPATRKPAPNGAGGVAGVRRVQCKADSENHCGALLGGPCTAHASGMGSAGAPRGPTAPVPAILVLAVSGWREGGRNPHGGAASSAAMADSLGQGKTGGKPGSPFLTAALAPRSE</sequence>
<evidence type="ECO:0000313" key="3">
    <source>
        <dbReference type="Proteomes" id="UP001066276"/>
    </source>
</evidence>
<name>A0AAV7TGQ1_PLEWA</name>
<feature type="compositionally biased region" description="Low complexity" evidence="1">
    <location>
        <begin position="114"/>
        <end position="123"/>
    </location>
</feature>
<organism evidence="2 3">
    <name type="scientific">Pleurodeles waltl</name>
    <name type="common">Iberian ribbed newt</name>
    <dbReference type="NCBI Taxonomy" id="8319"/>
    <lineage>
        <taxon>Eukaryota</taxon>
        <taxon>Metazoa</taxon>
        <taxon>Chordata</taxon>
        <taxon>Craniata</taxon>
        <taxon>Vertebrata</taxon>
        <taxon>Euteleostomi</taxon>
        <taxon>Amphibia</taxon>
        <taxon>Batrachia</taxon>
        <taxon>Caudata</taxon>
        <taxon>Salamandroidea</taxon>
        <taxon>Salamandridae</taxon>
        <taxon>Pleurodelinae</taxon>
        <taxon>Pleurodeles</taxon>
    </lineage>
</organism>
<evidence type="ECO:0000313" key="2">
    <source>
        <dbReference type="EMBL" id="KAJ1175440.1"/>
    </source>
</evidence>
<accession>A0AAV7TGQ1</accession>
<comment type="caution">
    <text evidence="2">The sequence shown here is derived from an EMBL/GenBank/DDBJ whole genome shotgun (WGS) entry which is preliminary data.</text>
</comment>
<proteinExistence type="predicted"/>
<evidence type="ECO:0000256" key="1">
    <source>
        <dbReference type="SAM" id="MobiDB-lite"/>
    </source>
</evidence>
<dbReference type="Proteomes" id="UP001066276">
    <property type="component" value="Chromosome 3_2"/>
</dbReference>